<comment type="caution">
    <text evidence="2">The sequence shown here is derived from an EMBL/GenBank/DDBJ whole genome shotgun (WGS) entry which is preliminary data.</text>
</comment>
<dbReference type="Proteomes" id="UP001567538">
    <property type="component" value="Unassembled WGS sequence"/>
</dbReference>
<accession>A0ABD1G1H4</accession>
<evidence type="ECO:0000313" key="2">
    <source>
        <dbReference type="EMBL" id="KAL1536921.1"/>
    </source>
</evidence>
<name>A0ABD1G1H4_SALDI</name>
<feature type="transmembrane region" description="Helical" evidence="1">
    <location>
        <begin position="89"/>
        <end position="107"/>
    </location>
</feature>
<evidence type="ECO:0008006" key="4">
    <source>
        <dbReference type="Google" id="ProtNLM"/>
    </source>
</evidence>
<keyword evidence="1" id="KW-0812">Transmembrane</keyword>
<gene>
    <name evidence="2" type="ORF">AAHA92_29495</name>
</gene>
<dbReference type="EMBL" id="JBEAFC010000011">
    <property type="protein sequence ID" value="KAL1536921.1"/>
    <property type="molecule type" value="Genomic_DNA"/>
</dbReference>
<keyword evidence="1" id="KW-0472">Membrane</keyword>
<proteinExistence type="predicted"/>
<reference evidence="2 3" key="1">
    <citation type="submission" date="2024-06" db="EMBL/GenBank/DDBJ databases">
        <title>A chromosome level genome sequence of Diviner's sage (Salvia divinorum).</title>
        <authorList>
            <person name="Ford S.A."/>
            <person name="Ro D.-K."/>
            <person name="Ness R.W."/>
            <person name="Phillips M.A."/>
        </authorList>
    </citation>
    <scope>NUCLEOTIDE SEQUENCE [LARGE SCALE GENOMIC DNA]</scope>
    <source>
        <strain evidence="2">SAF-2024a</strain>
        <tissue evidence="2">Leaf</tissue>
    </source>
</reference>
<evidence type="ECO:0000313" key="3">
    <source>
        <dbReference type="Proteomes" id="UP001567538"/>
    </source>
</evidence>
<keyword evidence="3" id="KW-1185">Reference proteome</keyword>
<dbReference type="AlphaFoldDB" id="A0ABD1G1H4"/>
<protein>
    <recommendedName>
        <fullName evidence="4">Zinc finger GRF-type domain-containing protein</fullName>
    </recommendedName>
</protein>
<sequence>MELRCAGKSARNAGRYYYKCPVNGKHPDSFLWSGEYHNKSKLGSSMRRLGRVLGYVLSATREIIVKGNRESRYSCYCGGKNGIAVAPQVLLCFMGFVLLILGVLVVFRRNISIQCACTHGCNTPSAQKLQASAWWLRDMEFSSYFLLTAAKEIEEKEDVLFYARRKLFVTDEEAVDRESTTESGIYFIDIAPDGQLRTRIEHGSCGSNSPIGWWSHIPK</sequence>
<keyword evidence="1" id="KW-1133">Transmembrane helix</keyword>
<evidence type="ECO:0000256" key="1">
    <source>
        <dbReference type="SAM" id="Phobius"/>
    </source>
</evidence>
<organism evidence="2 3">
    <name type="scientific">Salvia divinorum</name>
    <name type="common">Maria pastora</name>
    <name type="synonym">Diviner's sage</name>
    <dbReference type="NCBI Taxonomy" id="28513"/>
    <lineage>
        <taxon>Eukaryota</taxon>
        <taxon>Viridiplantae</taxon>
        <taxon>Streptophyta</taxon>
        <taxon>Embryophyta</taxon>
        <taxon>Tracheophyta</taxon>
        <taxon>Spermatophyta</taxon>
        <taxon>Magnoliopsida</taxon>
        <taxon>eudicotyledons</taxon>
        <taxon>Gunneridae</taxon>
        <taxon>Pentapetalae</taxon>
        <taxon>asterids</taxon>
        <taxon>lamiids</taxon>
        <taxon>Lamiales</taxon>
        <taxon>Lamiaceae</taxon>
        <taxon>Nepetoideae</taxon>
        <taxon>Mentheae</taxon>
        <taxon>Salviinae</taxon>
        <taxon>Salvia</taxon>
        <taxon>Salvia subgen. Calosphace</taxon>
    </lineage>
</organism>